<sequence>MKKVLLLVMSLCLYQVTYGQHTVKGKITSGGEALPGVGVIVKNTNIGTVSDIEGNYILNISDPEETLVFSFIGFETQEIAVGSRSVIDVEMFEDITQLAEVVVIGYGVEQKKLLTGATGQVKGDKVDKLSTTGALDGLQGQISGVNIAATSGQPGESLKVTIRGAGTINNSSPLYVVDGVQTGDISYLNTADIESIDVLKDAASAAIYGAQAANGVVLITTKTGFSGRTRFTFDSYYGIQEPSRQIRMLNSREYATIMNEAAINSGKGPYFTSAEIAAMDEGTDWIDEMMYNNAVMQNYAFGLNGGNDVSVYSLSASYTGQEGIVGGPDVSNYERYSLRLNTEHKLFDGVLTLGQHLTGSYIKKNGIAVGNQYNNALRGAFNTSPFLPMYDDSGNFLNNSGDSSAIYNGVVWEPWAPGESNPYASMIYNNQNDNNNQKIFGDFYVELSPIKKLKFRTRFAYDYYVNESRGYQPVYELSIYAQRLNDVAYQSMSKGLALTWDNIITYDMELGSHNLTVLGGTSAYTNEGTFINASNSKLYFSDLDHAYIDNATNTDLANLSLGGGPFDPYKLLSYFGRVSYDYQNRYLLNATFRADGSANFAKGKRWGYFPSVSAGWVISEEGFWSNLNLEDKIDFLKLRASWGQVGNAAITAFQYITPIEVGSSNYYFGSADYDGSGNTTGAYPSRLSNENVKWETSEQLDIGLDAALIDGKMDINVDWYKKTTKDWLLEKPGYATDGALPPFFNGGTVENTGVEMTLSWKDKIGDINYYVNVTGAKNKNEVVEVPTSDGIIHGLDNMLYANAGEFYHRAESGFPIGYFWGWETAGIFQNEEQINAYRSSEGDLIQPNAQPGDLIYVDRDDNGVINNADKTIVGDPNPDYTFSLSFGLDYKGFDFSVLGYGVAGNEIVQSYRDHSNGFANYTTAILDRWHGEGTSNSTPRVTATNVNYQFSDVFIHKGDFFRINNITLGYDFTNLLKFDFFTKLRLYATVQNAFVFTKYEGMDPEVGYGLENGSAGVDLGFYPRPRTYMLGLNVNF</sequence>
<keyword evidence="10" id="KW-1185">Reference proteome</keyword>
<evidence type="ECO:0000256" key="1">
    <source>
        <dbReference type="ARBA" id="ARBA00004571"/>
    </source>
</evidence>
<dbReference type="SUPFAM" id="SSF56935">
    <property type="entry name" value="Porins"/>
    <property type="match status" value="1"/>
</dbReference>
<evidence type="ECO:0000313" key="9">
    <source>
        <dbReference type="EMBL" id="MBL6447176.1"/>
    </source>
</evidence>
<organism evidence="9 10">
    <name type="scientific">Fulvivirga marina</name>
    <dbReference type="NCBI Taxonomy" id="2494733"/>
    <lineage>
        <taxon>Bacteria</taxon>
        <taxon>Pseudomonadati</taxon>
        <taxon>Bacteroidota</taxon>
        <taxon>Cytophagia</taxon>
        <taxon>Cytophagales</taxon>
        <taxon>Fulvivirgaceae</taxon>
        <taxon>Fulvivirga</taxon>
    </lineage>
</organism>
<dbReference type="Proteomes" id="UP000614216">
    <property type="component" value="Unassembled WGS sequence"/>
</dbReference>
<keyword evidence="3 7" id="KW-1134">Transmembrane beta strand</keyword>
<dbReference type="Pfam" id="PF13715">
    <property type="entry name" value="CarbopepD_reg_2"/>
    <property type="match status" value="1"/>
</dbReference>
<dbReference type="InterPro" id="IPR012910">
    <property type="entry name" value="Plug_dom"/>
</dbReference>
<dbReference type="InterPro" id="IPR039426">
    <property type="entry name" value="TonB-dep_rcpt-like"/>
</dbReference>
<dbReference type="AlphaFoldDB" id="A0A937G2C5"/>
<keyword evidence="6 7" id="KW-0998">Cell outer membrane</keyword>
<dbReference type="InterPro" id="IPR023997">
    <property type="entry name" value="TonB-dep_OMP_SusC/RagA_CS"/>
</dbReference>
<dbReference type="Gene3D" id="2.40.170.20">
    <property type="entry name" value="TonB-dependent receptor, beta-barrel domain"/>
    <property type="match status" value="1"/>
</dbReference>
<evidence type="ECO:0000313" key="10">
    <source>
        <dbReference type="Proteomes" id="UP000614216"/>
    </source>
</evidence>
<evidence type="ECO:0000259" key="8">
    <source>
        <dbReference type="Pfam" id="PF07715"/>
    </source>
</evidence>
<evidence type="ECO:0000256" key="7">
    <source>
        <dbReference type="PROSITE-ProRule" id="PRU01360"/>
    </source>
</evidence>
<dbReference type="EMBL" id="JAEUGD010000042">
    <property type="protein sequence ID" value="MBL6447176.1"/>
    <property type="molecule type" value="Genomic_DNA"/>
</dbReference>
<protein>
    <submittedName>
        <fullName evidence="9">TonB-dependent receptor</fullName>
    </submittedName>
</protein>
<dbReference type="SUPFAM" id="SSF49464">
    <property type="entry name" value="Carboxypeptidase regulatory domain-like"/>
    <property type="match status" value="1"/>
</dbReference>
<comment type="caution">
    <text evidence="9">The sequence shown here is derived from an EMBL/GenBank/DDBJ whole genome shotgun (WGS) entry which is preliminary data.</text>
</comment>
<dbReference type="NCBIfam" id="TIGR04057">
    <property type="entry name" value="SusC_RagA_signa"/>
    <property type="match status" value="1"/>
</dbReference>
<keyword evidence="2 7" id="KW-0813">Transport</keyword>
<comment type="subcellular location">
    <subcellularLocation>
        <location evidence="1 7">Cell outer membrane</location>
        <topology evidence="1 7">Multi-pass membrane protein</topology>
    </subcellularLocation>
</comment>
<comment type="similarity">
    <text evidence="7">Belongs to the TonB-dependent receptor family.</text>
</comment>
<evidence type="ECO:0000256" key="3">
    <source>
        <dbReference type="ARBA" id="ARBA00022452"/>
    </source>
</evidence>
<keyword evidence="9" id="KW-0675">Receptor</keyword>
<dbReference type="InterPro" id="IPR023996">
    <property type="entry name" value="TonB-dep_OMP_SusC/RagA"/>
</dbReference>
<dbReference type="RefSeq" id="WP_202856700.1">
    <property type="nucleotide sequence ID" value="NZ_JAEUGD010000042.1"/>
</dbReference>
<reference evidence="9" key="1">
    <citation type="submission" date="2021-01" db="EMBL/GenBank/DDBJ databases">
        <title>Fulvivirga kasyanovii gen. nov., sp nov., a novel member of the phylum Bacteroidetes isolated from seawater in a mussel farm.</title>
        <authorList>
            <person name="Zhao L.-H."/>
            <person name="Wang Z.-J."/>
        </authorList>
    </citation>
    <scope>NUCLEOTIDE SEQUENCE</scope>
    <source>
        <strain evidence="9">29W222</strain>
    </source>
</reference>
<evidence type="ECO:0000256" key="6">
    <source>
        <dbReference type="ARBA" id="ARBA00023237"/>
    </source>
</evidence>
<evidence type="ECO:0000256" key="4">
    <source>
        <dbReference type="ARBA" id="ARBA00022692"/>
    </source>
</evidence>
<proteinExistence type="inferred from homology"/>
<dbReference type="NCBIfam" id="TIGR04056">
    <property type="entry name" value="OMP_RagA_SusC"/>
    <property type="match status" value="1"/>
</dbReference>
<dbReference type="GO" id="GO:0009279">
    <property type="term" value="C:cell outer membrane"/>
    <property type="evidence" value="ECO:0007669"/>
    <property type="project" value="UniProtKB-SubCell"/>
</dbReference>
<dbReference type="InterPro" id="IPR036942">
    <property type="entry name" value="Beta-barrel_TonB_sf"/>
</dbReference>
<evidence type="ECO:0000256" key="2">
    <source>
        <dbReference type="ARBA" id="ARBA00022448"/>
    </source>
</evidence>
<dbReference type="PROSITE" id="PS52016">
    <property type="entry name" value="TONB_DEPENDENT_REC_3"/>
    <property type="match status" value="1"/>
</dbReference>
<name>A0A937G2C5_9BACT</name>
<feature type="domain" description="TonB-dependent receptor plug" evidence="8">
    <location>
        <begin position="114"/>
        <end position="216"/>
    </location>
</feature>
<evidence type="ECO:0000256" key="5">
    <source>
        <dbReference type="ARBA" id="ARBA00023136"/>
    </source>
</evidence>
<dbReference type="InterPro" id="IPR037066">
    <property type="entry name" value="Plug_dom_sf"/>
</dbReference>
<dbReference type="Pfam" id="PF07715">
    <property type="entry name" value="Plug"/>
    <property type="match status" value="1"/>
</dbReference>
<gene>
    <name evidence="9" type="ORF">JMN32_12715</name>
</gene>
<accession>A0A937G2C5</accession>
<dbReference type="InterPro" id="IPR008969">
    <property type="entry name" value="CarboxyPept-like_regulatory"/>
</dbReference>
<keyword evidence="5 7" id="KW-0472">Membrane</keyword>
<dbReference type="Gene3D" id="2.170.130.10">
    <property type="entry name" value="TonB-dependent receptor, plug domain"/>
    <property type="match status" value="1"/>
</dbReference>
<keyword evidence="4 7" id="KW-0812">Transmembrane</keyword>